<keyword evidence="4 8" id="KW-0378">Hydrolase</keyword>
<reference evidence="8 9" key="1">
    <citation type="submission" date="2023-07" db="EMBL/GenBank/DDBJ databases">
        <title>Genomic Encyclopedia of Type Strains, Phase IV (KMG-IV): sequencing the most valuable type-strain genomes for metagenomic binning, comparative biology and taxonomic classification.</title>
        <authorList>
            <person name="Goeker M."/>
        </authorList>
    </citation>
    <scope>NUCLEOTIDE SEQUENCE [LARGE SCALE GENOMIC DNA]</scope>
    <source>
        <strain evidence="8 9">DSM 19154</strain>
    </source>
</reference>
<dbReference type="CDD" id="cd00077">
    <property type="entry name" value="HDc"/>
    <property type="match status" value="1"/>
</dbReference>
<accession>A0ABT9YCD2</accession>
<keyword evidence="5" id="KW-0408">Iron</keyword>
<keyword evidence="2" id="KW-0479">Metal-binding</keyword>
<dbReference type="EMBL" id="JAUSUA010000001">
    <property type="protein sequence ID" value="MDQ0205508.1"/>
    <property type="molecule type" value="Genomic_DNA"/>
</dbReference>
<comment type="catalytic activity">
    <reaction evidence="6">
        <text>P(1),P(4)-bis(5'-adenosyl) tetraphosphate + H2O = 2 ADP + 2 H(+)</text>
        <dbReference type="Rhea" id="RHEA:24252"/>
        <dbReference type="ChEBI" id="CHEBI:15377"/>
        <dbReference type="ChEBI" id="CHEBI:15378"/>
        <dbReference type="ChEBI" id="CHEBI:58141"/>
        <dbReference type="ChEBI" id="CHEBI:456216"/>
        <dbReference type="EC" id="3.6.1.41"/>
    </reaction>
</comment>
<evidence type="ECO:0000256" key="2">
    <source>
        <dbReference type="ARBA" id="ARBA00022723"/>
    </source>
</evidence>
<comment type="caution">
    <text evidence="8">The sequence shown here is derived from an EMBL/GenBank/DDBJ whole genome shotgun (WGS) entry which is preliminary data.</text>
</comment>
<evidence type="ECO:0000256" key="6">
    <source>
        <dbReference type="ARBA" id="ARBA00049417"/>
    </source>
</evidence>
<evidence type="ECO:0000256" key="4">
    <source>
        <dbReference type="ARBA" id="ARBA00022801"/>
    </source>
</evidence>
<dbReference type="GO" id="GO:0016787">
    <property type="term" value="F:hydrolase activity"/>
    <property type="evidence" value="ECO:0007669"/>
    <property type="project" value="UniProtKB-KW"/>
</dbReference>
<dbReference type="Proteomes" id="UP001225034">
    <property type="component" value="Unassembled WGS sequence"/>
</dbReference>
<dbReference type="InterPro" id="IPR003607">
    <property type="entry name" value="HD/PDEase_dom"/>
</dbReference>
<dbReference type="Gene3D" id="1.10.3210.10">
    <property type="entry name" value="Hypothetical protein af1432"/>
    <property type="match status" value="1"/>
</dbReference>
<dbReference type="PROSITE" id="PS51831">
    <property type="entry name" value="HD"/>
    <property type="match status" value="1"/>
</dbReference>
<dbReference type="RefSeq" id="WP_306979241.1">
    <property type="nucleotide sequence ID" value="NZ_JAUSUA010000001.1"/>
</dbReference>
<name>A0ABT9YCD2_9BACI</name>
<evidence type="ECO:0000313" key="9">
    <source>
        <dbReference type="Proteomes" id="UP001225034"/>
    </source>
</evidence>
<dbReference type="NCBIfam" id="TIGR00488">
    <property type="entry name" value="bis(5'-nucleosyl)-tetraphosphatase (symmetrical) YqeK"/>
    <property type="match status" value="1"/>
</dbReference>
<dbReference type="SMART" id="SM00471">
    <property type="entry name" value="HDc"/>
    <property type="match status" value="1"/>
</dbReference>
<feature type="domain" description="HD" evidence="7">
    <location>
        <begin position="18"/>
        <end position="132"/>
    </location>
</feature>
<dbReference type="PANTHER" id="PTHR35795">
    <property type="entry name" value="SLR1885 PROTEIN"/>
    <property type="match status" value="1"/>
</dbReference>
<dbReference type="InterPro" id="IPR005249">
    <property type="entry name" value="YqeK"/>
</dbReference>
<dbReference type="InterPro" id="IPR051094">
    <property type="entry name" value="Diverse_Catalytic_Enzymes"/>
</dbReference>
<gene>
    <name evidence="8" type="ORF">J2S05_000282</name>
</gene>
<dbReference type="PANTHER" id="PTHR35795:SF1">
    <property type="entry name" value="BIS(5'-NUCLEOSYL)-TETRAPHOSPHATASE, SYMMETRICAL"/>
    <property type="match status" value="1"/>
</dbReference>
<evidence type="ECO:0000256" key="3">
    <source>
        <dbReference type="ARBA" id="ARBA00022741"/>
    </source>
</evidence>
<evidence type="ECO:0000313" key="8">
    <source>
        <dbReference type="EMBL" id="MDQ0205508.1"/>
    </source>
</evidence>
<dbReference type="EC" id="3.6.1.41" evidence="1"/>
<sequence length="193" mass="22474">MEQSRALELVKPHLTESRYTHTIGVMETAIILAERFGEDKKKAEIAAVFHDYAKYRDKEQMRQLVRDDLPCKDILEYSSELLHAPCGAHYVEKELDIRDQEIIDAIKYHTTGRPNMSGLEKVIFLADYIEPNRQFPGVDEVRELAESNLDEAIIQMLENMISFLISKRQLLYPLTLETYNHLITHFEGSFDKE</sequence>
<organism evidence="8 9">
    <name type="scientific">Alkalicoccobacillus murimartini</name>
    <dbReference type="NCBI Taxonomy" id="171685"/>
    <lineage>
        <taxon>Bacteria</taxon>
        <taxon>Bacillati</taxon>
        <taxon>Bacillota</taxon>
        <taxon>Bacilli</taxon>
        <taxon>Bacillales</taxon>
        <taxon>Bacillaceae</taxon>
        <taxon>Alkalicoccobacillus</taxon>
    </lineage>
</organism>
<proteinExistence type="predicted"/>
<keyword evidence="9" id="KW-1185">Reference proteome</keyword>
<keyword evidence="3" id="KW-0547">Nucleotide-binding</keyword>
<dbReference type="Pfam" id="PF01966">
    <property type="entry name" value="HD"/>
    <property type="match status" value="1"/>
</dbReference>
<evidence type="ECO:0000256" key="1">
    <source>
        <dbReference type="ARBA" id="ARBA00012506"/>
    </source>
</evidence>
<evidence type="ECO:0000259" key="7">
    <source>
        <dbReference type="PROSITE" id="PS51831"/>
    </source>
</evidence>
<protein>
    <recommendedName>
        <fullName evidence="1">bis(5'-nucleosyl)-tetraphosphatase (symmetrical)</fullName>
        <ecNumber evidence="1">3.6.1.41</ecNumber>
    </recommendedName>
</protein>
<dbReference type="InterPro" id="IPR006674">
    <property type="entry name" value="HD_domain"/>
</dbReference>
<dbReference type="SUPFAM" id="SSF109604">
    <property type="entry name" value="HD-domain/PDEase-like"/>
    <property type="match status" value="1"/>
</dbReference>
<evidence type="ECO:0000256" key="5">
    <source>
        <dbReference type="ARBA" id="ARBA00023004"/>
    </source>
</evidence>